<keyword evidence="3" id="KW-0276">Fatty acid metabolism</keyword>
<dbReference type="PANTHER" id="PTHR43272">
    <property type="entry name" value="LONG-CHAIN-FATTY-ACID--COA LIGASE"/>
    <property type="match status" value="1"/>
</dbReference>
<evidence type="ECO:0000259" key="6">
    <source>
        <dbReference type="Pfam" id="PF00501"/>
    </source>
</evidence>
<comment type="caution">
    <text evidence="7">The sequence shown here is derived from an EMBL/GenBank/DDBJ whole genome shotgun (WGS) entry which is preliminary data.</text>
</comment>
<evidence type="ECO:0000256" key="5">
    <source>
        <dbReference type="ARBA" id="ARBA00032875"/>
    </source>
</evidence>
<proteinExistence type="inferred from homology"/>
<evidence type="ECO:0000256" key="4">
    <source>
        <dbReference type="ARBA" id="ARBA00023098"/>
    </source>
</evidence>
<evidence type="ECO:0000313" key="7">
    <source>
        <dbReference type="EMBL" id="MFD1517573.1"/>
    </source>
</evidence>
<accession>A0ABW4EQ54</accession>
<keyword evidence="8" id="KW-1185">Reference proteome</keyword>
<name>A0ABW4EQ54_9PSEU</name>
<dbReference type="InterPro" id="IPR042099">
    <property type="entry name" value="ANL_N_sf"/>
</dbReference>
<dbReference type="Proteomes" id="UP001597114">
    <property type="component" value="Unassembled WGS sequence"/>
</dbReference>
<sequence length="640" mass="69563">MPRSGDWPILPARHGHPFGQGGLAVVGNRHQRLTLLDLVDCNAIEHPDALALVDGEIRLSWSEYRAQARAIALVLLDLGVGRGDVVGLHMVNRAEHVLADVGAVMAGAIPCSYYNSLAAEQLAWVAADSAASVVVVDAVRLPLWLAIQEQLPRLRYLLVLDLDPDVVPPLGVERFEQWVAVASEQLGQRGPEIDYASYQMHPSDPLTIVYTSGTTGFPKGTVITHTAALWVMEQVNRQLVEHLGGPVPIGWSTVSYLPLAHVAERLFSHYQALARAITVTYVRDSAKLPQILPATRPNLFLGVPRVWERMYGAIRERAANQKSRFRRLLVNSAISVAREVGTARLTGKSARWWTRLRCPLMERVVYRRLRAGLGLDRVELAVSGAASLPAEVVAFFAGMGITIIEVYGMTETCAMLAHSPLDAPRLGSVGRALPGVDLWIAPDGEVLARGPNITPGYLNQPEATAEAIDAAGWLHTGDIGALDDDGYLRITGRKKELINTASGKTISPAGVEGALSSGSDLVGSVYVHGDDKPCLVALVTLDPGWAQWCAARDIRVRSIADAVADGRVRLEVARCIGAGNAALSRVEQVKNWALLPEEWTSEAGQLTPTLKLKRTVIAEWYRDEIEELYDPLTAESWADE</sequence>
<dbReference type="CDD" id="cd05907">
    <property type="entry name" value="VL_LC_FACS_like"/>
    <property type="match status" value="1"/>
</dbReference>
<gene>
    <name evidence="7" type="ORF">ACFSJD_08745</name>
</gene>
<dbReference type="Pfam" id="PF00501">
    <property type="entry name" value="AMP-binding"/>
    <property type="match status" value="1"/>
</dbReference>
<evidence type="ECO:0000256" key="3">
    <source>
        <dbReference type="ARBA" id="ARBA00022832"/>
    </source>
</evidence>
<evidence type="ECO:0000256" key="1">
    <source>
        <dbReference type="ARBA" id="ARBA00006432"/>
    </source>
</evidence>
<dbReference type="InterPro" id="IPR020845">
    <property type="entry name" value="AMP-binding_CS"/>
</dbReference>
<evidence type="ECO:0000256" key="2">
    <source>
        <dbReference type="ARBA" id="ARBA00022598"/>
    </source>
</evidence>
<dbReference type="InterPro" id="IPR000873">
    <property type="entry name" value="AMP-dep_synth/lig_dom"/>
</dbReference>
<dbReference type="PROSITE" id="PS00455">
    <property type="entry name" value="AMP_BINDING"/>
    <property type="match status" value="1"/>
</dbReference>
<organism evidence="7 8">
    <name type="scientific">Pseudonocardia yunnanensis</name>
    <dbReference type="NCBI Taxonomy" id="58107"/>
    <lineage>
        <taxon>Bacteria</taxon>
        <taxon>Bacillati</taxon>
        <taxon>Actinomycetota</taxon>
        <taxon>Actinomycetes</taxon>
        <taxon>Pseudonocardiales</taxon>
        <taxon>Pseudonocardiaceae</taxon>
        <taxon>Pseudonocardia</taxon>
    </lineage>
</organism>
<evidence type="ECO:0000313" key="8">
    <source>
        <dbReference type="Proteomes" id="UP001597114"/>
    </source>
</evidence>
<dbReference type="Gene3D" id="3.40.50.12780">
    <property type="entry name" value="N-terminal domain of ligase-like"/>
    <property type="match status" value="1"/>
</dbReference>
<comment type="similarity">
    <text evidence="1">Belongs to the ATP-dependent AMP-binding enzyme family.</text>
</comment>
<dbReference type="EMBL" id="JBHUCO010000009">
    <property type="protein sequence ID" value="MFD1517573.1"/>
    <property type="molecule type" value="Genomic_DNA"/>
</dbReference>
<reference evidence="8" key="1">
    <citation type="journal article" date="2019" name="Int. J. Syst. Evol. Microbiol.">
        <title>The Global Catalogue of Microorganisms (GCM) 10K type strain sequencing project: providing services to taxonomists for standard genome sequencing and annotation.</title>
        <authorList>
            <consortium name="The Broad Institute Genomics Platform"/>
            <consortium name="The Broad Institute Genome Sequencing Center for Infectious Disease"/>
            <person name="Wu L."/>
            <person name="Ma J."/>
        </authorList>
    </citation>
    <scope>NUCLEOTIDE SEQUENCE [LARGE SCALE GENOMIC DNA]</scope>
    <source>
        <strain evidence="8">CCM 7043</strain>
    </source>
</reference>
<dbReference type="Pfam" id="PF23562">
    <property type="entry name" value="AMP-binding_C_3"/>
    <property type="match status" value="1"/>
</dbReference>
<protein>
    <recommendedName>
        <fullName evidence="5">Acyl-CoA synthetase</fullName>
    </recommendedName>
</protein>
<feature type="domain" description="AMP-dependent synthetase/ligase" evidence="6">
    <location>
        <begin position="43"/>
        <end position="458"/>
    </location>
</feature>
<dbReference type="PANTHER" id="PTHR43272:SF32">
    <property type="entry name" value="AMP-DEPENDENT SYNTHETASE_LIGASE DOMAIN-CONTAINING PROTEIN"/>
    <property type="match status" value="1"/>
</dbReference>
<dbReference type="SUPFAM" id="SSF56801">
    <property type="entry name" value="Acetyl-CoA synthetase-like"/>
    <property type="match status" value="1"/>
</dbReference>
<keyword evidence="2" id="KW-0436">Ligase</keyword>
<keyword evidence="4" id="KW-0443">Lipid metabolism</keyword>
<dbReference type="RefSeq" id="WP_344721157.1">
    <property type="nucleotide sequence ID" value="NZ_BAAAUS010000007.1"/>
</dbReference>